<reference evidence="3" key="1">
    <citation type="journal article" date="2015" name="Int. J. Syst. Evol. Microbiol.">
        <title>Rhizobium alvei sp. nov., isolated from a freshwater river.</title>
        <authorList>
            <person name="Sheu S.Y."/>
            <person name="Huang H.W."/>
            <person name="Young C.C."/>
            <person name="Chen W.M."/>
        </authorList>
    </citation>
    <scope>NUCLEOTIDE SEQUENCE</scope>
    <source>
        <strain evidence="3">TNR-22</strain>
    </source>
</reference>
<feature type="domain" description="Double Cache" evidence="2">
    <location>
        <begin position="38"/>
        <end position="281"/>
    </location>
</feature>
<protein>
    <submittedName>
        <fullName evidence="3">Cache domain-containing protein</fullName>
    </submittedName>
</protein>
<evidence type="ECO:0000313" key="3">
    <source>
        <dbReference type="EMBL" id="MDO6962678.1"/>
    </source>
</evidence>
<dbReference type="Pfam" id="PF14827">
    <property type="entry name" value="dCache_3"/>
    <property type="match status" value="1"/>
</dbReference>
<reference evidence="3" key="2">
    <citation type="submission" date="2023-07" db="EMBL/GenBank/DDBJ databases">
        <authorList>
            <person name="Shen H."/>
        </authorList>
    </citation>
    <scope>NUCLEOTIDE SEQUENCE</scope>
    <source>
        <strain evidence="3">TNR-22</strain>
    </source>
</reference>
<dbReference type="SUPFAM" id="SSF103190">
    <property type="entry name" value="Sensory domain-like"/>
    <property type="match status" value="1"/>
</dbReference>
<evidence type="ECO:0000259" key="2">
    <source>
        <dbReference type="Pfam" id="PF14827"/>
    </source>
</evidence>
<evidence type="ECO:0000313" key="4">
    <source>
        <dbReference type="Proteomes" id="UP001174932"/>
    </source>
</evidence>
<organism evidence="3 4">
    <name type="scientific">Rhizobium alvei</name>
    <dbReference type="NCBI Taxonomy" id="1132659"/>
    <lineage>
        <taxon>Bacteria</taxon>
        <taxon>Pseudomonadati</taxon>
        <taxon>Pseudomonadota</taxon>
        <taxon>Alphaproteobacteria</taxon>
        <taxon>Hyphomicrobiales</taxon>
        <taxon>Rhizobiaceae</taxon>
        <taxon>Rhizobium/Agrobacterium group</taxon>
        <taxon>Rhizobium</taxon>
    </lineage>
</organism>
<dbReference type="InterPro" id="IPR029150">
    <property type="entry name" value="dCache_3"/>
</dbReference>
<dbReference type="Proteomes" id="UP001174932">
    <property type="component" value="Unassembled WGS sequence"/>
</dbReference>
<keyword evidence="1" id="KW-1133">Transmembrane helix</keyword>
<dbReference type="Gene3D" id="3.30.450.20">
    <property type="entry name" value="PAS domain"/>
    <property type="match status" value="1"/>
</dbReference>
<dbReference type="RefSeq" id="WP_304374561.1">
    <property type="nucleotide sequence ID" value="NZ_JAUOZU010000001.1"/>
</dbReference>
<evidence type="ECO:0000256" key="1">
    <source>
        <dbReference type="SAM" id="Phobius"/>
    </source>
</evidence>
<keyword evidence="1" id="KW-0472">Membrane</keyword>
<name>A0ABT8YH81_9HYPH</name>
<feature type="transmembrane region" description="Helical" evidence="1">
    <location>
        <begin position="290"/>
        <end position="316"/>
    </location>
</feature>
<proteinExistence type="predicted"/>
<accession>A0ABT8YH81</accession>
<gene>
    <name evidence="3" type="ORF">Q4481_01840</name>
</gene>
<keyword evidence="4" id="KW-1185">Reference proteome</keyword>
<keyword evidence="1" id="KW-0812">Transmembrane</keyword>
<comment type="caution">
    <text evidence="3">The sequence shown here is derived from an EMBL/GenBank/DDBJ whole genome shotgun (WGS) entry which is preliminary data.</text>
</comment>
<dbReference type="InterPro" id="IPR029151">
    <property type="entry name" value="Sensor-like_sf"/>
</dbReference>
<sequence>MSLERRLAAISAFAIALTLLASGFLLLSDSRANMDRAETNEIEATAQVLSAAMAQAESMVQTQAELVAHDPEVARLMAAADRPALQARMKPVLDILRQEAGMDVLHFHSRDMISFLRVWQPEDFGQDLALFRPMILAANKSQKPQKGLEIGLKGLSLRSVSPILDQGQLVGTVETGLDLKTLLDQAKATTGAEFAIYIAPEAFPDGKGGFAVAGGPLRLDASTNRALFNQLNLEGLISLSRAAKSQVHAFNGAMLGMLGQPLLDFSGKMIGTLIVVKDVSALEASFKATLITVAAVALSGLVLCYGIFMVGIRAFVIRPLEQLARECRAGSISDATSRLVAYLGLHEVALKRHSDASDKEEDSR</sequence>
<dbReference type="EMBL" id="JAUOZU010000001">
    <property type="protein sequence ID" value="MDO6962678.1"/>
    <property type="molecule type" value="Genomic_DNA"/>
</dbReference>